<dbReference type="AlphaFoldDB" id="A0A0N4YR37"/>
<name>A0A0N4YR37_NIPBR</name>
<dbReference type="Proteomes" id="UP000271162">
    <property type="component" value="Unassembled WGS sequence"/>
</dbReference>
<dbReference type="EMBL" id="UYSL01024412">
    <property type="protein sequence ID" value="VDL83446.1"/>
    <property type="molecule type" value="Genomic_DNA"/>
</dbReference>
<proteinExistence type="predicted"/>
<protein>
    <submittedName>
        <fullName evidence="1 3">Uncharacterized protein</fullName>
    </submittedName>
</protein>
<reference evidence="1 2" key="2">
    <citation type="submission" date="2018-11" db="EMBL/GenBank/DDBJ databases">
        <authorList>
            <consortium name="Pathogen Informatics"/>
        </authorList>
    </citation>
    <scope>NUCLEOTIDE SEQUENCE [LARGE SCALE GENOMIC DNA]</scope>
</reference>
<evidence type="ECO:0000313" key="1">
    <source>
        <dbReference type="EMBL" id="VDL83446.1"/>
    </source>
</evidence>
<keyword evidence="2" id="KW-1185">Reference proteome</keyword>
<evidence type="ECO:0000313" key="3">
    <source>
        <dbReference type="WBParaSite" id="NBR_0001970901-mRNA-1"/>
    </source>
</evidence>
<reference evidence="3" key="1">
    <citation type="submission" date="2017-02" db="UniProtKB">
        <authorList>
            <consortium name="WormBaseParasite"/>
        </authorList>
    </citation>
    <scope>IDENTIFICATION</scope>
</reference>
<organism evidence="3">
    <name type="scientific">Nippostrongylus brasiliensis</name>
    <name type="common">Rat hookworm</name>
    <dbReference type="NCBI Taxonomy" id="27835"/>
    <lineage>
        <taxon>Eukaryota</taxon>
        <taxon>Metazoa</taxon>
        <taxon>Ecdysozoa</taxon>
        <taxon>Nematoda</taxon>
        <taxon>Chromadorea</taxon>
        <taxon>Rhabditida</taxon>
        <taxon>Rhabditina</taxon>
        <taxon>Rhabditomorpha</taxon>
        <taxon>Strongyloidea</taxon>
        <taxon>Heligmosomidae</taxon>
        <taxon>Nippostrongylus</taxon>
    </lineage>
</organism>
<sequence length="114" mass="13388">MPFADRAGRLPFGGFDLPGVPQTAEEKKAKRSFEKELAHLRREYYGRENLRTARIDDNEKVLEARESYFRVMDDGYETVLKIVYDRKEQLKWDQKLEKRVAYLRPPGSSSSSEE</sequence>
<accession>A0A0N4YR37</accession>
<gene>
    <name evidence="1" type="ORF">NBR_LOCUS19710</name>
</gene>
<dbReference type="WBParaSite" id="NBR_0001970901-mRNA-1">
    <property type="protein sequence ID" value="NBR_0001970901-mRNA-1"/>
    <property type="gene ID" value="NBR_0001970901"/>
</dbReference>
<evidence type="ECO:0000313" key="2">
    <source>
        <dbReference type="Proteomes" id="UP000271162"/>
    </source>
</evidence>